<name>A0A9E7MQ78_9CAUD</name>
<proteinExistence type="predicted"/>
<dbReference type="EMBL" id="ON529852">
    <property type="protein sequence ID" value="USN14399.1"/>
    <property type="molecule type" value="Genomic_DNA"/>
</dbReference>
<dbReference type="Proteomes" id="UP001056685">
    <property type="component" value="Segment"/>
</dbReference>
<protein>
    <submittedName>
        <fullName evidence="1">Uncharacterized protein</fullName>
    </submittedName>
</protein>
<gene>
    <name evidence="1" type="ORF">KABACHOK_05860</name>
</gene>
<accession>A0A9E7MQ78</accession>
<evidence type="ECO:0000313" key="1">
    <source>
        <dbReference type="EMBL" id="USN14399.1"/>
    </source>
</evidence>
<keyword evidence="2" id="KW-1185">Reference proteome</keyword>
<organism evidence="1 2">
    <name type="scientific">Brevundimonas phage vB_BpoS-Kabachok</name>
    <dbReference type="NCBI Taxonomy" id="2948600"/>
    <lineage>
        <taxon>Viruses</taxon>
        <taxon>Duplodnaviria</taxon>
        <taxon>Heunggongvirae</taxon>
        <taxon>Uroviricota</taxon>
        <taxon>Caudoviricetes</taxon>
        <taxon>Jeanschmidtviridae</taxon>
        <taxon>Marchewkavirus</taxon>
        <taxon>Marchewkavirus kabachok</taxon>
    </lineage>
</organism>
<reference evidence="1" key="1">
    <citation type="submission" date="2022-05" db="EMBL/GenBank/DDBJ databases">
        <authorList>
            <person name="Friedrich I."/>
            <person name="Poehlein A."/>
            <person name="Schneider D."/>
            <person name="Hertel R."/>
            <person name="Daniel R."/>
        </authorList>
    </citation>
    <scope>NUCLEOTIDE SEQUENCE</scope>
</reference>
<sequence length="199" mass="21787">MIRPLYVALATLVQARLTCIATDNTEWLDRHTDRLTAMVKEAMPSGSGFDAGTTLDLDRSTPSKLVFLTSYHHMDASGGYDGWTEHVVTVTPSLTSGFDLKVSGKDRDAIKTYIAGAFDAALSGEVTRDGRPVAFIQPAYYAQEAQGVTEIIFAYDAEATPLVDVPLRDEGDPEKRRLHKLLVDDLLAALNRRALADRS</sequence>
<evidence type="ECO:0000313" key="2">
    <source>
        <dbReference type="Proteomes" id="UP001056685"/>
    </source>
</evidence>